<dbReference type="EMBL" id="JADYXP020000012">
    <property type="protein sequence ID" value="KAL0112907.1"/>
    <property type="molecule type" value="Genomic_DNA"/>
</dbReference>
<evidence type="ECO:0000313" key="3">
    <source>
        <dbReference type="Proteomes" id="UP001430953"/>
    </source>
</evidence>
<sequence length="104" mass="12251">MTCRRAINTRCEGSQKRFISSFKNFLSRGVSPAIFFRENVSRSLYHGHYTTNVIVLHDYIIHATHTHACITVHFPILSLRYLFFFFFSFFAVFFFLLGFLSLLL</sequence>
<keyword evidence="3" id="KW-1185">Reference proteome</keyword>
<name>A0AAW2FBM4_9HYME</name>
<feature type="transmembrane region" description="Helical" evidence="1">
    <location>
        <begin position="81"/>
        <end position="103"/>
    </location>
</feature>
<evidence type="ECO:0000313" key="2">
    <source>
        <dbReference type="EMBL" id="KAL0112907.1"/>
    </source>
</evidence>
<gene>
    <name evidence="2" type="ORF">PUN28_012274</name>
</gene>
<protein>
    <submittedName>
        <fullName evidence="2">Uncharacterized protein</fullName>
    </submittedName>
</protein>
<dbReference type="AlphaFoldDB" id="A0AAW2FBM4"/>
<keyword evidence="1" id="KW-0472">Membrane</keyword>
<evidence type="ECO:0000256" key="1">
    <source>
        <dbReference type="SAM" id="Phobius"/>
    </source>
</evidence>
<organism evidence="2 3">
    <name type="scientific">Cardiocondyla obscurior</name>
    <dbReference type="NCBI Taxonomy" id="286306"/>
    <lineage>
        <taxon>Eukaryota</taxon>
        <taxon>Metazoa</taxon>
        <taxon>Ecdysozoa</taxon>
        <taxon>Arthropoda</taxon>
        <taxon>Hexapoda</taxon>
        <taxon>Insecta</taxon>
        <taxon>Pterygota</taxon>
        <taxon>Neoptera</taxon>
        <taxon>Endopterygota</taxon>
        <taxon>Hymenoptera</taxon>
        <taxon>Apocrita</taxon>
        <taxon>Aculeata</taxon>
        <taxon>Formicoidea</taxon>
        <taxon>Formicidae</taxon>
        <taxon>Myrmicinae</taxon>
        <taxon>Cardiocondyla</taxon>
    </lineage>
</organism>
<keyword evidence="1" id="KW-0812">Transmembrane</keyword>
<proteinExistence type="predicted"/>
<comment type="caution">
    <text evidence="2">The sequence shown here is derived from an EMBL/GenBank/DDBJ whole genome shotgun (WGS) entry which is preliminary data.</text>
</comment>
<accession>A0AAW2FBM4</accession>
<keyword evidence="1" id="KW-1133">Transmembrane helix</keyword>
<dbReference type="Proteomes" id="UP001430953">
    <property type="component" value="Unassembled WGS sequence"/>
</dbReference>
<reference evidence="2 3" key="1">
    <citation type="submission" date="2023-03" db="EMBL/GenBank/DDBJ databases">
        <title>High recombination rates correlate with genetic variation in Cardiocondyla obscurior ants.</title>
        <authorList>
            <person name="Errbii M."/>
        </authorList>
    </citation>
    <scope>NUCLEOTIDE SEQUENCE [LARGE SCALE GENOMIC DNA]</scope>
    <source>
        <strain evidence="2">Alpha-2009</strain>
        <tissue evidence="2">Whole body</tissue>
    </source>
</reference>